<dbReference type="Pfam" id="PF11948">
    <property type="entry name" value="DUF3465"/>
    <property type="match status" value="1"/>
</dbReference>
<sequence>MKKFLVIAVLVAGLIALFGRGSPGTGNGGAQLASDQMLADAYANHSEHLQVQGGGHVIAVLPDDREGSRHQRFILRLDSGQTLLIAHNIDLASRIDALAEGELITFSGEYVWNENGGVVHWTHRDPERRHPDGWLQRGGQLYQ</sequence>
<gene>
    <name evidence="1" type="ORF">G7Y85_17465</name>
</gene>
<dbReference type="RefSeq" id="WP_166260349.1">
    <property type="nucleotide sequence ID" value="NZ_JAAMOW010000009.1"/>
</dbReference>
<dbReference type="EMBL" id="JAAMOW010000009">
    <property type="protein sequence ID" value="NGY06567.1"/>
    <property type="molecule type" value="Genomic_DNA"/>
</dbReference>
<evidence type="ECO:0000313" key="2">
    <source>
        <dbReference type="Proteomes" id="UP000472676"/>
    </source>
</evidence>
<organism evidence="1 2">
    <name type="scientific">Solimonas terrae</name>
    <dbReference type="NCBI Taxonomy" id="1396819"/>
    <lineage>
        <taxon>Bacteria</taxon>
        <taxon>Pseudomonadati</taxon>
        <taxon>Pseudomonadota</taxon>
        <taxon>Gammaproteobacteria</taxon>
        <taxon>Nevskiales</taxon>
        <taxon>Nevskiaceae</taxon>
        <taxon>Solimonas</taxon>
    </lineage>
</organism>
<protein>
    <submittedName>
        <fullName evidence="1">DUF3465 domain-containing protein</fullName>
    </submittedName>
</protein>
<dbReference type="Proteomes" id="UP000472676">
    <property type="component" value="Unassembled WGS sequence"/>
</dbReference>
<reference evidence="1 2" key="1">
    <citation type="journal article" date="2014" name="Int. J. Syst. Evol. Microbiol.">
        <title>Solimonas terrae sp. nov., isolated from soil.</title>
        <authorList>
            <person name="Kim S.J."/>
            <person name="Moon J.Y."/>
            <person name="Weon H.Y."/>
            <person name="Ahn J.H."/>
            <person name="Chen W.M."/>
            <person name="Kwon S.W."/>
        </authorList>
    </citation>
    <scope>NUCLEOTIDE SEQUENCE [LARGE SCALE GENOMIC DNA]</scope>
    <source>
        <strain evidence="1 2">KIS83-12</strain>
    </source>
</reference>
<name>A0A6M2BXJ9_9GAMM</name>
<accession>A0A6M2BXJ9</accession>
<dbReference type="AlphaFoldDB" id="A0A6M2BXJ9"/>
<keyword evidence="2" id="KW-1185">Reference proteome</keyword>
<proteinExistence type="predicted"/>
<dbReference type="InterPro" id="IPR021856">
    <property type="entry name" value="DUF3465"/>
</dbReference>
<comment type="caution">
    <text evidence="1">The sequence shown here is derived from an EMBL/GenBank/DDBJ whole genome shotgun (WGS) entry which is preliminary data.</text>
</comment>
<evidence type="ECO:0000313" key="1">
    <source>
        <dbReference type="EMBL" id="NGY06567.1"/>
    </source>
</evidence>